<dbReference type="PANTHER" id="PTHR42934">
    <property type="entry name" value="GLYCOLATE OXIDASE SUBUNIT GLCD"/>
    <property type="match status" value="1"/>
</dbReference>
<evidence type="ECO:0000256" key="4">
    <source>
        <dbReference type="ARBA" id="ARBA00023002"/>
    </source>
</evidence>
<dbReference type="InterPro" id="IPR016166">
    <property type="entry name" value="FAD-bd_PCMH"/>
</dbReference>
<comment type="cofactor">
    <cofactor evidence="1">
        <name>FAD</name>
        <dbReference type="ChEBI" id="CHEBI:57692"/>
    </cofactor>
</comment>
<dbReference type="SUPFAM" id="SSF56176">
    <property type="entry name" value="FAD-binding/transporter-associated domain-like"/>
    <property type="match status" value="1"/>
</dbReference>
<dbReference type="Gene3D" id="3.30.70.2740">
    <property type="match status" value="1"/>
</dbReference>
<dbReference type="InterPro" id="IPR006094">
    <property type="entry name" value="Oxid_FAD_bind_N"/>
</dbReference>
<evidence type="ECO:0000256" key="2">
    <source>
        <dbReference type="ARBA" id="ARBA00022630"/>
    </source>
</evidence>
<evidence type="ECO:0000313" key="7">
    <source>
        <dbReference type="EMBL" id="NME29095.1"/>
    </source>
</evidence>
<dbReference type="InterPro" id="IPR004113">
    <property type="entry name" value="FAD-bd_oxidored_4_C"/>
</dbReference>
<feature type="domain" description="FAD-binding PCMH-type" evidence="5">
    <location>
        <begin position="44"/>
        <end position="223"/>
    </location>
</feature>
<accession>A0A848BV19</accession>
<keyword evidence="3" id="KW-0274">FAD</keyword>
<dbReference type="FunFam" id="1.10.45.10:FF:000001">
    <property type="entry name" value="D-lactate dehydrogenase mitochondrial"/>
    <property type="match status" value="1"/>
</dbReference>
<dbReference type="PROSITE" id="PS51387">
    <property type="entry name" value="FAD_PCMH"/>
    <property type="match status" value="1"/>
</dbReference>
<dbReference type="Pfam" id="PF02913">
    <property type="entry name" value="FAD-oxidase_C"/>
    <property type="match status" value="1"/>
</dbReference>
<dbReference type="Proteomes" id="UP000591071">
    <property type="component" value="Unassembled WGS sequence"/>
</dbReference>
<dbReference type="GO" id="GO:0071949">
    <property type="term" value="F:FAD binding"/>
    <property type="evidence" value="ECO:0007669"/>
    <property type="project" value="InterPro"/>
</dbReference>
<dbReference type="Proteomes" id="UP001605989">
    <property type="component" value="Unassembled WGS sequence"/>
</dbReference>
<dbReference type="InterPro" id="IPR016169">
    <property type="entry name" value="FAD-bd_PCMH_sub2"/>
</dbReference>
<keyword evidence="4" id="KW-0560">Oxidoreductase</keyword>
<reference evidence="6 9" key="2">
    <citation type="submission" date="2024-10" db="EMBL/GenBank/DDBJ databases">
        <authorList>
            <person name="Sang B.-I."/>
            <person name="Prabhaharan D."/>
        </authorList>
    </citation>
    <scope>NUCLEOTIDE SEQUENCE [LARGE SCALE GENOMIC DNA]</scope>
    <source>
        <strain evidence="6 9">MH</strain>
    </source>
</reference>
<dbReference type="InterPro" id="IPR051914">
    <property type="entry name" value="FAD-linked_OxidoTrans_Type4"/>
</dbReference>
<dbReference type="InterPro" id="IPR016164">
    <property type="entry name" value="FAD-linked_Oxase-like_C"/>
</dbReference>
<dbReference type="EMBL" id="JBIEKR010000002">
    <property type="protein sequence ID" value="MFG6272041.1"/>
    <property type="molecule type" value="Genomic_DNA"/>
</dbReference>
<dbReference type="EMBL" id="JABAFG010000020">
    <property type="protein sequence ID" value="NME29095.1"/>
    <property type="molecule type" value="Genomic_DNA"/>
</dbReference>
<dbReference type="Pfam" id="PF01565">
    <property type="entry name" value="FAD_binding_4"/>
    <property type="match status" value="1"/>
</dbReference>
<gene>
    <name evidence="6" type="ORF">ACGTZG_02425</name>
    <name evidence="7" type="ORF">HF872_10770</name>
</gene>
<dbReference type="GO" id="GO:0016491">
    <property type="term" value="F:oxidoreductase activity"/>
    <property type="evidence" value="ECO:0007669"/>
    <property type="project" value="UniProtKB-KW"/>
</dbReference>
<protein>
    <submittedName>
        <fullName evidence="7">FAD-binding oxidoreductase</fullName>
    </submittedName>
</protein>
<reference evidence="7 8" key="1">
    <citation type="submission" date="2020-04" db="EMBL/GenBank/DDBJ databases">
        <authorList>
            <person name="Hitch T.C.A."/>
            <person name="Wylensek D."/>
            <person name="Clavel T."/>
        </authorList>
    </citation>
    <scope>NUCLEOTIDE SEQUENCE [LARGE SCALE GENOMIC DNA]</scope>
    <source>
        <strain evidence="7 8">Oil-RF-744-FAT-WT-6-1</strain>
    </source>
</reference>
<dbReference type="KEGG" id="mhw:ACT01_12170"/>
<dbReference type="AlphaFoldDB" id="A0A848BV19"/>
<evidence type="ECO:0000256" key="3">
    <source>
        <dbReference type="ARBA" id="ARBA00022827"/>
    </source>
</evidence>
<dbReference type="InterPro" id="IPR036318">
    <property type="entry name" value="FAD-bd_PCMH-like_sf"/>
</dbReference>
<comment type="caution">
    <text evidence="7">The sequence shown here is derived from an EMBL/GenBank/DDBJ whole genome shotgun (WGS) entry which is preliminary data.</text>
</comment>
<dbReference type="RefSeq" id="WP_059075646.1">
    <property type="nucleotide sequence ID" value="NZ_CP011940.1"/>
</dbReference>
<evidence type="ECO:0000313" key="6">
    <source>
        <dbReference type="EMBL" id="MFG6272041.1"/>
    </source>
</evidence>
<dbReference type="Gene3D" id="3.30.465.10">
    <property type="match status" value="1"/>
</dbReference>
<name>A0A848BV19_9FIRM</name>
<evidence type="ECO:0000259" key="5">
    <source>
        <dbReference type="PROSITE" id="PS51387"/>
    </source>
</evidence>
<dbReference type="SUPFAM" id="SSF55103">
    <property type="entry name" value="FAD-linked oxidases, C-terminal domain"/>
    <property type="match status" value="1"/>
</dbReference>
<dbReference type="OrthoDB" id="9767256at2"/>
<sequence>MAHFNPVTPELVEELKRVMSPKQVKTDEDYLVAYQTDEEGNSHYFSKPEVVVFPESTEQVVEIVKLANKYLVPITPRSAGSGVACGAIPVYHGIVVELERMNKILKLDPDNMYAVCQTGVITGDLQREAARHGLLYAGDPSSADSSQIGGNVANNAGGNKAVKYGTTRHQVYSLKVVTPTGEVVEAGSRLKKSSTGLCLEQLYAGSEGTLGIITEVTVKLYPQAPYVFNMVCVFKTDDEAFALPNKILKAGIDPTSIEFMDNEALVMTCKFLDMKMPHVDEGCDYVIVTVESFNEEESDRKMELLCDLAENNGSIDEFEADKRIWTLRKQFAEAARDVDKMFQTEDFVVPLDKIPDITKQIPELREKYGLYCVTVAHIGDGNIHVLPLNKEGLSPEEWFNKIKAFHRDLFPRVYALGGKMSGEHGIGFKKLDEFAKCTPAPELHVIKAIKKALDPNNIMNPGKLVDMTGDFVQE</sequence>
<evidence type="ECO:0000313" key="9">
    <source>
        <dbReference type="Proteomes" id="UP001605989"/>
    </source>
</evidence>
<organism evidence="7 8">
    <name type="scientific">Megasphaera hexanoica</name>
    <dbReference type="NCBI Taxonomy" id="1675036"/>
    <lineage>
        <taxon>Bacteria</taxon>
        <taxon>Bacillati</taxon>
        <taxon>Bacillota</taxon>
        <taxon>Negativicutes</taxon>
        <taxon>Veillonellales</taxon>
        <taxon>Veillonellaceae</taxon>
        <taxon>Megasphaera</taxon>
    </lineage>
</organism>
<dbReference type="InterPro" id="IPR016171">
    <property type="entry name" value="Vanillyl_alc_oxidase_C-sub2"/>
</dbReference>
<proteinExistence type="predicted"/>
<keyword evidence="2" id="KW-0285">Flavoprotein</keyword>
<dbReference type="PANTHER" id="PTHR42934:SF2">
    <property type="entry name" value="GLYCOLATE OXIDASE SUBUNIT GLCD"/>
    <property type="match status" value="1"/>
</dbReference>
<evidence type="ECO:0000313" key="8">
    <source>
        <dbReference type="Proteomes" id="UP000591071"/>
    </source>
</evidence>
<keyword evidence="9" id="KW-1185">Reference proteome</keyword>
<evidence type="ECO:0000256" key="1">
    <source>
        <dbReference type="ARBA" id="ARBA00001974"/>
    </source>
</evidence>
<dbReference type="Gene3D" id="1.10.45.10">
    <property type="entry name" value="Vanillyl-alcohol Oxidase, Chain A, domain 4"/>
    <property type="match status" value="1"/>
</dbReference>